<keyword evidence="1 2" id="KW-0694">RNA-binding</keyword>
<dbReference type="InterPro" id="IPR045071">
    <property type="entry name" value="BBP-like"/>
</dbReference>
<feature type="region of interest" description="Disordered" evidence="3">
    <location>
        <begin position="34"/>
        <end position="53"/>
    </location>
</feature>
<feature type="compositionally biased region" description="Gly residues" evidence="3">
    <location>
        <begin position="241"/>
        <end position="259"/>
    </location>
</feature>
<dbReference type="AlphaFoldDB" id="A0AAN8JYE2"/>
<evidence type="ECO:0000256" key="1">
    <source>
        <dbReference type="ARBA" id="ARBA00022884"/>
    </source>
</evidence>
<reference evidence="5 6" key="1">
    <citation type="submission" date="2024-01" db="EMBL/GenBank/DDBJ databases">
        <title>The genome of the rayed Mediterranean limpet Patella caerulea (Linnaeus, 1758).</title>
        <authorList>
            <person name="Anh-Thu Weber A."/>
            <person name="Halstead-Nussloch G."/>
        </authorList>
    </citation>
    <scope>NUCLEOTIDE SEQUENCE [LARGE SCALE GENOMIC DNA]</scope>
    <source>
        <strain evidence="5">AATW-2023a</strain>
        <tissue evidence="5">Whole specimen</tissue>
    </source>
</reference>
<dbReference type="Proteomes" id="UP001347796">
    <property type="component" value="Unassembled WGS sequence"/>
</dbReference>
<dbReference type="InterPro" id="IPR004087">
    <property type="entry name" value="KH_dom"/>
</dbReference>
<evidence type="ECO:0000256" key="2">
    <source>
        <dbReference type="PROSITE-ProRule" id="PRU00117"/>
    </source>
</evidence>
<dbReference type="GO" id="GO:0005634">
    <property type="term" value="C:nucleus"/>
    <property type="evidence" value="ECO:0007669"/>
    <property type="project" value="TreeGrafter"/>
</dbReference>
<feature type="domain" description="K Homology" evidence="4">
    <location>
        <begin position="63"/>
        <end position="164"/>
    </location>
</feature>
<dbReference type="GO" id="GO:0003729">
    <property type="term" value="F:mRNA binding"/>
    <property type="evidence" value="ECO:0007669"/>
    <property type="project" value="TreeGrafter"/>
</dbReference>
<accession>A0AAN8JYE2</accession>
<keyword evidence="6" id="KW-1185">Reference proteome</keyword>
<dbReference type="PANTHER" id="PTHR11208">
    <property type="entry name" value="RNA-BINDING PROTEIN RELATED"/>
    <property type="match status" value="1"/>
</dbReference>
<evidence type="ECO:0000259" key="4">
    <source>
        <dbReference type="SMART" id="SM00322"/>
    </source>
</evidence>
<dbReference type="PROSITE" id="PS50084">
    <property type="entry name" value="KH_TYPE_1"/>
    <property type="match status" value="1"/>
</dbReference>
<evidence type="ECO:0000256" key="3">
    <source>
        <dbReference type="SAM" id="MobiDB-lite"/>
    </source>
</evidence>
<feature type="compositionally biased region" description="Polar residues" evidence="3">
    <location>
        <begin position="41"/>
        <end position="53"/>
    </location>
</feature>
<name>A0AAN8JYE2_PATCE</name>
<protein>
    <recommendedName>
        <fullName evidence="4">K Homology domain-containing protein</fullName>
    </recommendedName>
</protein>
<dbReference type="EMBL" id="JAZGQO010000003">
    <property type="protein sequence ID" value="KAK6188414.1"/>
    <property type="molecule type" value="Genomic_DNA"/>
</dbReference>
<gene>
    <name evidence="5" type="ORF">SNE40_004591</name>
</gene>
<feature type="region of interest" description="Disordered" evidence="3">
    <location>
        <begin position="181"/>
        <end position="360"/>
    </location>
</feature>
<dbReference type="InterPro" id="IPR055256">
    <property type="entry name" value="KH_1_KHDC4/BBP-like"/>
</dbReference>
<comment type="caution">
    <text evidence="5">The sequence shown here is derived from an EMBL/GenBank/DDBJ whole genome shotgun (WGS) entry which is preliminary data.</text>
</comment>
<dbReference type="Pfam" id="PF22675">
    <property type="entry name" value="KH-I_KHDC4-BBP"/>
    <property type="match status" value="1"/>
</dbReference>
<feature type="compositionally biased region" description="Gly residues" evidence="3">
    <location>
        <begin position="191"/>
        <end position="208"/>
    </location>
</feature>
<dbReference type="Gene3D" id="3.30.1370.10">
    <property type="entry name" value="K Homology domain, type 1"/>
    <property type="match status" value="1"/>
</dbReference>
<dbReference type="GO" id="GO:0000381">
    <property type="term" value="P:regulation of alternative mRNA splicing, via spliceosome"/>
    <property type="evidence" value="ECO:0007669"/>
    <property type="project" value="TreeGrafter"/>
</dbReference>
<sequence length="360" mass="38327">MEAPNAYKEELKVELEPLDPNSNAYRLLNKEMERVEKGESETSTTNALPPSSSWLELHHDKPQSVKIQIRIPIKEHPKFNFVGKLLGPKGVTLRRLQEETGTKMSILGRGSMRDKAKEEECRKEGGKFAHLTQDLHLMVEVFAEAVEGYGRLTHALTELKKFMVPDFNDDIRAQQFEQMGYMNNGEKPVRGGYGGRGGPPRGRGGPPGAGGPPAGPPRGGMAGRGAPGPRGAPRGGPPRGAPRGGLPRGGLAGPGRGRGGPPPVQPPPVYDDYGSAGYDDGYGNAAGGYRDQSYDQGYDQGGTQYFDYGHGAGAGSGSGYDYGGESGGWGGNPVPAKPERGRGGKPSYGQRPHPYSRGGY</sequence>
<dbReference type="SMART" id="SM00322">
    <property type="entry name" value="KH"/>
    <property type="match status" value="1"/>
</dbReference>
<organism evidence="5 6">
    <name type="scientific">Patella caerulea</name>
    <name type="common">Rayed Mediterranean limpet</name>
    <dbReference type="NCBI Taxonomy" id="87958"/>
    <lineage>
        <taxon>Eukaryota</taxon>
        <taxon>Metazoa</taxon>
        <taxon>Spiralia</taxon>
        <taxon>Lophotrochozoa</taxon>
        <taxon>Mollusca</taxon>
        <taxon>Gastropoda</taxon>
        <taxon>Patellogastropoda</taxon>
        <taxon>Patelloidea</taxon>
        <taxon>Patellidae</taxon>
        <taxon>Patella</taxon>
    </lineage>
</organism>
<evidence type="ECO:0000313" key="5">
    <source>
        <dbReference type="EMBL" id="KAK6188414.1"/>
    </source>
</evidence>
<feature type="compositionally biased region" description="Pro residues" evidence="3">
    <location>
        <begin position="260"/>
        <end position="269"/>
    </location>
</feature>
<feature type="compositionally biased region" description="Gly residues" evidence="3">
    <location>
        <begin position="310"/>
        <end position="331"/>
    </location>
</feature>
<proteinExistence type="predicted"/>
<evidence type="ECO:0000313" key="6">
    <source>
        <dbReference type="Proteomes" id="UP001347796"/>
    </source>
</evidence>
<dbReference type="InterPro" id="IPR036612">
    <property type="entry name" value="KH_dom_type_1_sf"/>
</dbReference>
<feature type="compositionally biased region" description="Low complexity" evidence="3">
    <location>
        <begin position="270"/>
        <end position="291"/>
    </location>
</feature>
<dbReference type="PANTHER" id="PTHR11208:SF42">
    <property type="entry name" value="QUAKING RELATED 54B, ISOFORM E"/>
    <property type="match status" value="1"/>
</dbReference>
<dbReference type="CDD" id="cd22384">
    <property type="entry name" value="KH-I_KHDRBS"/>
    <property type="match status" value="1"/>
</dbReference>
<feature type="compositionally biased region" description="Gly residues" evidence="3">
    <location>
        <begin position="217"/>
        <end position="234"/>
    </location>
</feature>
<dbReference type="SUPFAM" id="SSF54791">
    <property type="entry name" value="Eukaryotic type KH-domain (KH-domain type I)"/>
    <property type="match status" value="1"/>
</dbReference>